<keyword evidence="1" id="KW-0547">Nucleotide-binding</keyword>
<comment type="caution">
    <text evidence="3">The sequence shown here is derived from an EMBL/GenBank/DDBJ whole genome shotgun (WGS) entry which is preliminary data.</text>
</comment>
<dbReference type="EMBL" id="BAAAET010000001">
    <property type="protein sequence ID" value="GAA0683051.1"/>
    <property type="molecule type" value="Genomic_DNA"/>
</dbReference>
<dbReference type="InterPro" id="IPR005654">
    <property type="entry name" value="ATPase_AFG1-like"/>
</dbReference>
<dbReference type="NCBIfam" id="NF040713">
    <property type="entry name" value="ZapE"/>
    <property type="match status" value="1"/>
</dbReference>
<keyword evidence="2" id="KW-0067">ATP-binding</keyword>
<organism evidence="3 4">
    <name type="scientific">Marinobacterium maritimum</name>
    <dbReference type="NCBI Taxonomy" id="500162"/>
    <lineage>
        <taxon>Bacteria</taxon>
        <taxon>Pseudomonadati</taxon>
        <taxon>Pseudomonadota</taxon>
        <taxon>Gammaproteobacteria</taxon>
        <taxon>Oceanospirillales</taxon>
        <taxon>Oceanospirillaceae</taxon>
        <taxon>Marinobacterium</taxon>
    </lineage>
</organism>
<evidence type="ECO:0000313" key="4">
    <source>
        <dbReference type="Proteomes" id="UP001499915"/>
    </source>
</evidence>
<keyword evidence="3" id="KW-0132">Cell division</keyword>
<evidence type="ECO:0000313" key="3">
    <source>
        <dbReference type="EMBL" id="GAA0683051.1"/>
    </source>
</evidence>
<dbReference type="Proteomes" id="UP001499915">
    <property type="component" value="Unassembled WGS sequence"/>
</dbReference>
<dbReference type="InterPro" id="IPR027417">
    <property type="entry name" value="P-loop_NTPase"/>
</dbReference>
<dbReference type="Gene3D" id="3.40.50.300">
    <property type="entry name" value="P-loop containing nucleotide triphosphate hydrolases"/>
    <property type="match status" value="1"/>
</dbReference>
<gene>
    <name evidence="3" type="primary">zapE_1</name>
    <name evidence="3" type="ORF">GCM10009104_05110</name>
</gene>
<proteinExistence type="predicted"/>
<dbReference type="Pfam" id="PF03969">
    <property type="entry name" value="AFG1_ATPase"/>
    <property type="match status" value="2"/>
</dbReference>
<dbReference type="PANTHER" id="PTHR12169:SF6">
    <property type="entry name" value="AFG1-LIKE ATPASE"/>
    <property type="match status" value="1"/>
</dbReference>
<dbReference type="RefSeq" id="WP_343801803.1">
    <property type="nucleotide sequence ID" value="NZ_BAAAET010000001.1"/>
</dbReference>
<keyword evidence="3" id="KW-0131">Cell cycle</keyword>
<protein>
    <submittedName>
        <fullName evidence="3">Cell division protein ZapE</fullName>
    </submittedName>
</protein>
<dbReference type="GO" id="GO:0051301">
    <property type="term" value="P:cell division"/>
    <property type="evidence" value="ECO:0007669"/>
    <property type="project" value="UniProtKB-KW"/>
</dbReference>
<sequence>MSQKGPIERYQQALKGRFVPDPAQERAVDLLQGCFEALQQGRRDVAGLYMWGRVGRGKTWLMDLFQSDLKCASRRQHYHHFMRDIHQRLFRLSGTPDPLTVLAKELASEVRVLCLDEFFVNDIGDAVVLGGLVQRLFDQDVVLVLTSNQPPDQLYSEGHNRDRLQPAIDAIQAQMNVIALDGEQDHRLHPGEVRQRYWLKSETSSPLAAVFRDQLNGPVKSGPVRLNNRQVDSLQHDAHQIWCTYDQLCEAPLAAAEYIELCDRFGHVLLTDVPVLTCERHLAAIARGTEDAARQVAAGDRKLPSLTARDNGVRRFIALVDECYDRGVPLWIEAEVPMEELYPEGYLSFAFRRTLSRLREMQLNRFGGGAF</sequence>
<evidence type="ECO:0000256" key="2">
    <source>
        <dbReference type="ARBA" id="ARBA00022840"/>
    </source>
</evidence>
<accession>A0ABN1I2J5</accession>
<name>A0ABN1I2J5_9GAMM</name>
<dbReference type="PANTHER" id="PTHR12169">
    <property type="entry name" value="ATPASE N2B"/>
    <property type="match status" value="1"/>
</dbReference>
<keyword evidence="4" id="KW-1185">Reference proteome</keyword>
<evidence type="ECO:0000256" key="1">
    <source>
        <dbReference type="ARBA" id="ARBA00022741"/>
    </source>
</evidence>
<reference evidence="3 4" key="1">
    <citation type="journal article" date="2019" name="Int. J. Syst. Evol. Microbiol.">
        <title>The Global Catalogue of Microorganisms (GCM) 10K type strain sequencing project: providing services to taxonomists for standard genome sequencing and annotation.</title>
        <authorList>
            <consortium name="The Broad Institute Genomics Platform"/>
            <consortium name="The Broad Institute Genome Sequencing Center for Infectious Disease"/>
            <person name="Wu L."/>
            <person name="Ma J."/>
        </authorList>
    </citation>
    <scope>NUCLEOTIDE SEQUENCE [LARGE SCALE GENOMIC DNA]</scope>
    <source>
        <strain evidence="3 4">JCM 15134</strain>
    </source>
</reference>
<dbReference type="SUPFAM" id="SSF52540">
    <property type="entry name" value="P-loop containing nucleoside triphosphate hydrolases"/>
    <property type="match status" value="1"/>
</dbReference>